<evidence type="ECO:0000313" key="1">
    <source>
        <dbReference type="EMBL" id="KAA1424740.1"/>
    </source>
</evidence>
<dbReference type="RefSeq" id="WP_149767820.1">
    <property type="nucleotide sequence ID" value="NZ_VDFQ02000001.1"/>
</dbReference>
<dbReference type="PANTHER" id="PTHR43162:SF1">
    <property type="entry name" value="PRESTALK A DIFFERENTIATION PROTEIN A"/>
    <property type="match status" value="1"/>
</dbReference>
<evidence type="ECO:0000313" key="2">
    <source>
        <dbReference type="Proteomes" id="UP000307768"/>
    </source>
</evidence>
<protein>
    <submittedName>
        <fullName evidence="1">NmrA family transcriptional regulator</fullName>
    </submittedName>
</protein>
<dbReference type="Proteomes" id="UP000307768">
    <property type="component" value="Unassembled WGS sequence"/>
</dbReference>
<comment type="caution">
    <text evidence="1">The sequence shown here is derived from an EMBL/GenBank/DDBJ whole genome shotgun (WGS) entry which is preliminary data.</text>
</comment>
<dbReference type="OrthoDB" id="3250520at2"/>
<dbReference type="InterPro" id="IPR036291">
    <property type="entry name" value="NAD(P)-bd_dom_sf"/>
</dbReference>
<organism evidence="1 2">
    <name type="scientific">Mumia zhuanghuii</name>
    <dbReference type="NCBI Taxonomy" id="2585211"/>
    <lineage>
        <taxon>Bacteria</taxon>
        <taxon>Bacillati</taxon>
        <taxon>Actinomycetota</taxon>
        <taxon>Actinomycetes</taxon>
        <taxon>Propionibacteriales</taxon>
        <taxon>Nocardioidaceae</taxon>
        <taxon>Mumia</taxon>
    </lineage>
</organism>
<reference evidence="1 2" key="1">
    <citation type="submission" date="2019-09" db="EMBL/GenBank/DDBJ databases">
        <title>Mumia zhuanghuii sp. nov. isolated from the intestinal contents of plateau pika (Ochotona curzoniae) in the Qinghai-Tibet plateau of China.</title>
        <authorList>
            <person name="Tian Z."/>
        </authorList>
    </citation>
    <scope>NUCLEOTIDE SEQUENCE [LARGE SCALE GENOMIC DNA]</scope>
    <source>
        <strain evidence="2">350</strain>
    </source>
</reference>
<dbReference type="EMBL" id="VDFQ02000001">
    <property type="protein sequence ID" value="KAA1424740.1"/>
    <property type="molecule type" value="Genomic_DNA"/>
</dbReference>
<dbReference type="InterPro" id="IPR051604">
    <property type="entry name" value="Ergot_Alk_Oxidoreductase"/>
</dbReference>
<dbReference type="Gene3D" id="3.40.50.720">
    <property type="entry name" value="NAD(P)-binding Rossmann-like Domain"/>
    <property type="match status" value="1"/>
</dbReference>
<dbReference type="Gene3D" id="3.90.25.10">
    <property type="entry name" value="UDP-galactose 4-epimerase, domain 1"/>
    <property type="match status" value="1"/>
</dbReference>
<gene>
    <name evidence="1" type="ORF">FE697_002140</name>
</gene>
<accession>A0A5Q6S370</accession>
<dbReference type="PANTHER" id="PTHR43162">
    <property type="match status" value="1"/>
</dbReference>
<name>A0A5Q6S370_9ACTN</name>
<dbReference type="SUPFAM" id="SSF51735">
    <property type="entry name" value="NAD(P)-binding Rossmann-fold domains"/>
    <property type="match status" value="1"/>
</dbReference>
<sequence>MSGTYEAPVLVVGGHGKTGRRVITRLDALGVATRPVSRTTDVPFDWSDPGTWDAALDGAASVYLTYVPDLSFPGASDQVGALARRIADHGIERVVLLSGRGEVGARASEEALLASVPTASVVQCAFFAQNFTEGAFSFDALGGELAIPVPTEVPEPFVDLDDVADVVVAALGDDSHAGGVLELTGPAALTFGEAWGVVGDAYGRPGAFQAISDEEFVTAMVSVGEPAEVAYGLCALFAEVMDGRNVATTDTIARVLGRPATSLRDAARRDVAILAR</sequence>
<dbReference type="AlphaFoldDB" id="A0A5Q6S370"/>
<proteinExistence type="predicted"/>